<keyword evidence="2" id="KW-1185">Reference proteome</keyword>
<dbReference type="Proteomes" id="UP001145742">
    <property type="component" value="Unassembled WGS sequence"/>
</dbReference>
<protein>
    <submittedName>
        <fullName evidence="1">Uncharacterized protein</fullName>
    </submittedName>
</protein>
<name>A0ABQ9DBQ1_9PASS</name>
<evidence type="ECO:0000313" key="1">
    <source>
        <dbReference type="EMBL" id="KAJ7417969.1"/>
    </source>
</evidence>
<evidence type="ECO:0000313" key="2">
    <source>
        <dbReference type="Proteomes" id="UP001145742"/>
    </source>
</evidence>
<organism evidence="1 2">
    <name type="scientific">Willisornis vidua</name>
    <name type="common">Xingu scale-backed antbird</name>
    <dbReference type="NCBI Taxonomy" id="1566151"/>
    <lineage>
        <taxon>Eukaryota</taxon>
        <taxon>Metazoa</taxon>
        <taxon>Chordata</taxon>
        <taxon>Craniata</taxon>
        <taxon>Vertebrata</taxon>
        <taxon>Euteleostomi</taxon>
        <taxon>Archelosauria</taxon>
        <taxon>Archosauria</taxon>
        <taxon>Dinosauria</taxon>
        <taxon>Saurischia</taxon>
        <taxon>Theropoda</taxon>
        <taxon>Coelurosauria</taxon>
        <taxon>Aves</taxon>
        <taxon>Neognathae</taxon>
        <taxon>Neoaves</taxon>
        <taxon>Telluraves</taxon>
        <taxon>Australaves</taxon>
        <taxon>Passeriformes</taxon>
        <taxon>Thamnophilidae</taxon>
        <taxon>Willisornis</taxon>
    </lineage>
</organism>
<dbReference type="EMBL" id="WHWB01033709">
    <property type="protein sequence ID" value="KAJ7417969.1"/>
    <property type="molecule type" value="Genomic_DNA"/>
</dbReference>
<comment type="caution">
    <text evidence="1">The sequence shown here is derived from an EMBL/GenBank/DDBJ whole genome shotgun (WGS) entry which is preliminary data.</text>
</comment>
<accession>A0ABQ9DBQ1</accession>
<proteinExistence type="predicted"/>
<sequence>MFLKLVSVTSIPGRAIMYLILEVNSKHVENKKVIVSSQLEIIKGKSRFANLTAFCNETTAWINERRAVDIVSLDFCKTFDSKAFLS</sequence>
<reference evidence="1" key="1">
    <citation type="submission" date="2019-10" db="EMBL/GenBank/DDBJ databases">
        <authorList>
            <person name="Soares A.E.R."/>
            <person name="Aleixo A."/>
            <person name="Schneider P."/>
            <person name="Miyaki C.Y."/>
            <person name="Schneider M.P."/>
            <person name="Mello C."/>
            <person name="Vasconcelos A.T.R."/>
        </authorList>
    </citation>
    <scope>NUCLEOTIDE SEQUENCE</scope>
    <source>
        <tissue evidence="1">Muscle</tissue>
    </source>
</reference>
<gene>
    <name evidence="1" type="ORF">WISP_61808</name>
</gene>